<keyword evidence="7" id="KW-1185">Reference proteome</keyword>
<dbReference type="RefSeq" id="WP_308449582.1">
    <property type="nucleotide sequence ID" value="NZ_JAJEQC010000009.1"/>
</dbReference>
<dbReference type="Gene3D" id="3.40.50.300">
    <property type="entry name" value="P-loop containing nucleotide triphosphate hydrolases"/>
    <property type="match status" value="1"/>
</dbReference>
<gene>
    <name evidence="6" type="ORF">LKD31_09980</name>
</gene>
<reference evidence="6" key="1">
    <citation type="submission" date="2021-10" db="EMBL/GenBank/DDBJ databases">
        <title>Anaerobic single-cell dispensing facilitates the cultivation of human gut bacteria.</title>
        <authorList>
            <person name="Afrizal A."/>
        </authorList>
    </citation>
    <scope>NUCLEOTIDE SEQUENCE</scope>
    <source>
        <strain evidence="6">CLA-AA-H250</strain>
    </source>
</reference>
<dbReference type="InterPro" id="IPR041628">
    <property type="entry name" value="ChlI/MoxR_AAA_lid"/>
</dbReference>
<comment type="caution">
    <text evidence="6">The sequence shown here is derived from an EMBL/GenBank/DDBJ whole genome shotgun (WGS) entry which is preliminary data.</text>
</comment>
<dbReference type="GO" id="GO:0016887">
    <property type="term" value="F:ATP hydrolysis activity"/>
    <property type="evidence" value="ECO:0007669"/>
    <property type="project" value="InterPro"/>
</dbReference>
<dbReference type="InterPro" id="IPR027417">
    <property type="entry name" value="P-loop_NTPase"/>
</dbReference>
<keyword evidence="2" id="KW-0067">ATP-binding</keyword>
<proteinExistence type="inferred from homology"/>
<dbReference type="Pfam" id="PF07726">
    <property type="entry name" value="AAA_3"/>
    <property type="match status" value="1"/>
</dbReference>
<dbReference type="PANTHER" id="PTHR42759:SF5">
    <property type="entry name" value="METHANOL DEHYDROGENASE REGULATOR"/>
    <property type="match status" value="1"/>
</dbReference>
<dbReference type="FunFam" id="3.40.50.300:FF:000640">
    <property type="entry name" value="MoxR family ATPase"/>
    <property type="match status" value="1"/>
</dbReference>
<dbReference type="Proteomes" id="UP001199424">
    <property type="component" value="Unassembled WGS sequence"/>
</dbReference>
<evidence type="ECO:0000259" key="5">
    <source>
        <dbReference type="Pfam" id="PF17863"/>
    </source>
</evidence>
<dbReference type="EMBL" id="JAJEQC010000009">
    <property type="protein sequence ID" value="MCC2137342.1"/>
    <property type="molecule type" value="Genomic_DNA"/>
</dbReference>
<dbReference type="InterPro" id="IPR050764">
    <property type="entry name" value="CbbQ/NirQ/NorQ/GpvN"/>
</dbReference>
<feature type="domain" description="ChlI/MoxR AAA lid" evidence="5">
    <location>
        <begin position="229"/>
        <end position="283"/>
    </location>
</feature>
<dbReference type="Gene3D" id="1.10.8.80">
    <property type="entry name" value="Magnesium chelatase subunit I, C-Terminal domain"/>
    <property type="match status" value="1"/>
</dbReference>
<name>A0AAE3DJ56_9FIRM</name>
<dbReference type="GO" id="GO:0005524">
    <property type="term" value="F:ATP binding"/>
    <property type="evidence" value="ECO:0007669"/>
    <property type="project" value="UniProtKB-KW"/>
</dbReference>
<dbReference type="SUPFAM" id="SSF52540">
    <property type="entry name" value="P-loop containing nucleoside triphosphate hydrolases"/>
    <property type="match status" value="1"/>
</dbReference>
<dbReference type="InterPro" id="IPR011703">
    <property type="entry name" value="ATPase_AAA-3"/>
</dbReference>
<evidence type="ECO:0000256" key="1">
    <source>
        <dbReference type="ARBA" id="ARBA00022741"/>
    </source>
</evidence>
<dbReference type="AlphaFoldDB" id="A0AAE3DJ56"/>
<feature type="domain" description="ATPase AAA-3" evidence="4">
    <location>
        <begin position="37"/>
        <end position="167"/>
    </location>
</feature>
<evidence type="ECO:0000259" key="4">
    <source>
        <dbReference type="Pfam" id="PF07726"/>
    </source>
</evidence>
<protein>
    <submittedName>
        <fullName evidence="6">MoxR family ATPase</fullName>
    </submittedName>
</protein>
<comment type="similarity">
    <text evidence="3">Belongs to the MoxR family.</text>
</comment>
<organism evidence="6 7">
    <name type="scientific">Hominenteromicrobium mulieris</name>
    <dbReference type="NCBI Taxonomy" id="2885357"/>
    <lineage>
        <taxon>Bacteria</taxon>
        <taxon>Bacillati</taxon>
        <taxon>Bacillota</taxon>
        <taxon>Clostridia</taxon>
        <taxon>Eubacteriales</taxon>
        <taxon>Oscillospiraceae</taxon>
        <taxon>Hominenteromicrobium</taxon>
    </lineage>
</organism>
<evidence type="ECO:0000256" key="2">
    <source>
        <dbReference type="ARBA" id="ARBA00022840"/>
    </source>
</evidence>
<sequence>MESKTLISSIRENISKVMVGSEETINLLLTALIAEGHVLIEDVPGMGKTVLAKSLAKSVSLEFNRIQFTPDLLPSDVTGLNYFDQKANDFVFSPGPAFCNLLLADEINRATPRTQSSLLECMGERQITVDGVTRPLSAPFFVIATQNPIETLGTYPLPEAQLDRFLMRISMASPTKEQERAILQRFMKEEPLETLQSVCTREDILALQKQAKEIYIHPVLLDYMIDLVQATRSWPNIDMGVSPRGSLALVRAVRAYALVRGGAYVVPEDIKTVAVPVLAHRLQLSGSVGSTDAQKKAMTDVLSSVALPTEDWSK</sequence>
<evidence type="ECO:0000313" key="6">
    <source>
        <dbReference type="EMBL" id="MCC2137342.1"/>
    </source>
</evidence>
<dbReference type="PANTHER" id="PTHR42759">
    <property type="entry name" value="MOXR FAMILY PROTEIN"/>
    <property type="match status" value="1"/>
</dbReference>
<evidence type="ECO:0000313" key="7">
    <source>
        <dbReference type="Proteomes" id="UP001199424"/>
    </source>
</evidence>
<dbReference type="PIRSF" id="PIRSF002849">
    <property type="entry name" value="AAA_ATPase_chaperone_MoxR_prd"/>
    <property type="match status" value="1"/>
</dbReference>
<accession>A0AAE3DJ56</accession>
<evidence type="ECO:0000256" key="3">
    <source>
        <dbReference type="ARBA" id="ARBA00061607"/>
    </source>
</evidence>
<keyword evidence="1" id="KW-0547">Nucleotide-binding</keyword>
<dbReference type="Pfam" id="PF17863">
    <property type="entry name" value="AAA_lid_2"/>
    <property type="match status" value="1"/>
</dbReference>